<sequence length="217" mass="24757">MINSNELHVVNISDEVPYERVVLGLDENLLPPFMLNSDDFFRTIKFRKLGQDNQMKPQNVINSGLLDLFSKLRQLFQENNAESEYVAKCVIVQILFTINHIAEVGLPRPNKKANFKIASILEFINANLDQELDLDSLTQKFFVTKSYLCRTSKDVTGFSVNQYITYKRIRMADELIVQGYPLPRLVSCPDLKVTQIFSAPTASSPGIRQKQGKPNKQ</sequence>
<accession>A0ABU3RKN4</accession>
<evidence type="ECO:0000313" key="3">
    <source>
        <dbReference type="EMBL" id="MDU0204840.1"/>
    </source>
</evidence>
<reference evidence="3 4" key="1">
    <citation type="submission" date="2023-10" db="EMBL/GenBank/DDBJ databases">
        <title>Paenibacillus strain PFR10 Genome sequencing and assembly.</title>
        <authorList>
            <person name="Kim I."/>
        </authorList>
    </citation>
    <scope>NUCLEOTIDE SEQUENCE [LARGE SCALE GENOMIC DNA]</scope>
    <source>
        <strain evidence="3 4">PFR10</strain>
    </source>
</reference>
<dbReference type="PROSITE" id="PS01124">
    <property type="entry name" value="HTH_ARAC_FAMILY_2"/>
    <property type="match status" value="1"/>
</dbReference>
<dbReference type="Gene3D" id="1.10.10.60">
    <property type="entry name" value="Homeodomain-like"/>
    <property type="match status" value="1"/>
</dbReference>
<gene>
    <name evidence="3" type="ORF">RQP52_27540</name>
</gene>
<protein>
    <submittedName>
        <fullName evidence="3">AraC family transcriptional regulator</fullName>
    </submittedName>
</protein>
<dbReference type="InterPro" id="IPR018060">
    <property type="entry name" value="HTH_AraC"/>
</dbReference>
<dbReference type="PANTHER" id="PTHR43280:SF34">
    <property type="entry name" value="ARAC-FAMILY TRANSCRIPTIONAL REGULATOR"/>
    <property type="match status" value="1"/>
</dbReference>
<organism evidence="3 4">
    <name type="scientific">Paenibacillus violae</name>
    <dbReference type="NCBI Taxonomy" id="3077234"/>
    <lineage>
        <taxon>Bacteria</taxon>
        <taxon>Bacillati</taxon>
        <taxon>Bacillota</taxon>
        <taxon>Bacilli</taxon>
        <taxon>Bacillales</taxon>
        <taxon>Paenibacillaceae</taxon>
        <taxon>Paenibacillus</taxon>
    </lineage>
</organism>
<feature type="domain" description="HTH araC/xylS-type" evidence="2">
    <location>
        <begin position="118"/>
        <end position="176"/>
    </location>
</feature>
<dbReference type="RefSeq" id="WP_315954813.1">
    <property type="nucleotide sequence ID" value="NZ_JAWCUD010000011.1"/>
</dbReference>
<keyword evidence="1" id="KW-0238">DNA-binding</keyword>
<dbReference type="EMBL" id="JAWCUD010000011">
    <property type="protein sequence ID" value="MDU0204840.1"/>
    <property type="molecule type" value="Genomic_DNA"/>
</dbReference>
<dbReference type="Proteomes" id="UP001260980">
    <property type="component" value="Unassembled WGS sequence"/>
</dbReference>
<proteinExistence type="predicted"/>
<comment type="caution">
    <text evidence="3">The sequence shown here is derived from an EMBL/GenBank/DDBJ whole genome shotgun (WGS) entry which is preliminary data.</text>
</comment>
<name>A0ABU3RKN4_9BACL</name>
<evidence type="ECO:0000256" key="1">
    <source>
        <dbReference type="ARBA" id="ARBA00023125"/>
    </source>
</evidence>
<keyword evidence="4" id="KW-1185">Reference proteome</keyword>
<dbReference type="PANTHER" id="PTHR43280">
    <property type="entry name" value="ARAC-FAMILY TRANSCRIPTIONAL REGULATOR"/>
    <property type="match status" value="1"/>
</dbReference>
<evidence type="ECO:0000259" key="2">
    <source>
        <dbReference type="PROSITE" id="PS01124"/>
    </source>
</evidence>
<evidence type="ECO:0000313" key="4">
    <source>
        <dbReference type="Proteomes" id="UP001260980"/>
    </source>
</evidence>